<feature type="transmembrane region" description="Helical" evidence="1">
    <location>
        <begin position="110"/>
        <end position="129"/>
    </location>
</feature>
<evidence type="ECO:0000256" key="1">
    <source>
        <dbReference type="SAM" id="Phobius"/>
    </source>
</evidence>
<keyword evidence="1" id="KW-1133">Transmembrane helix</keyword>
<protein>
    <submittedName>
        <fullName evidence="2">Glycosyltransferase family 39 protein</fullName>
    </submittedName>
</protein>
<keyword evidence="3" id="KW-1185">Reference proteome</keyword>
<dbReference type="RefSeq" id="WP_250431159.1">
    <property type="nucleotide sequence ID" value="NZ_JALPRR010000003.1"/>
</dbReference>
<proteinExistence type="predicted"/>
<feature type="transmembrane region" description="Helical" evidence="1">
    <location>
        <begin position="321"/>
        <end position="341"/>
    </location>
</feature>
<accession>A0ABW5D0T7</accession>
<feature type="transmembrane region" description="Helical" evidence="1">
    <location>
        <begin position="274"/>
        <end position="300"/>
    </location>
</feature>
<name>A0ABW5D0T7_9BACT</name>
<evidence type="ECO:0000313" key="3">
    <source>
        <dbReference type="Proteomes" id="UP001597374"/>
    </source>
</evidence>
<gene>
    <name evidence="2" type="ORF">ACFSKP_16725</name>
</gene>
<keyword evidence="1" id="KW-0472">Membrane</keyword>
<dbReference type="EMBL" id="JBHUIM010000002">
    <property type="protein sequence ID" value="MFD2247914.1"/>
    <property type="molecule type" value="Genomic_DNA"/>
</dbReference>
<comment type="caution">
    <text evidence="2">The sequence shown here is derived from an EMBL/GenBank/DDBJ whole genome shotgun (WGS) entry which is preliminary data.</text>
</comment>
<organism evidence="2 3">
    <name type="scientific">Pontibacter ruber</name>
    <dbReference type="NCBI Taxonomy" id="1343895"/>
    <lineage>
        <taxon>Bacteria</taxon>
        <taxon>Pseudomonadati</taxon>
        <taxon>Bacteroidota</taxon>
        <taxon>Cytophagia</taxon>
        <taxon>Cytophagales</taxon>
        <taxon>Hymenobacteraceae</taxon>
        <taxon>Pontibacter</taxon>
    </lineage>
</organism>
<reference evidence="3" key="1">
    <citation type="journal article" date="2019" name="Int. J. Syst. Evol. Microbiol.">
        <title>The Global Catalogue of Microorganisms (GCM) 10K type strain sequencing project: providing services to taxonomists for standard genome sequencing and annotation.</title>
        <authorList>
            <consortium name="The Broad Institute Genomics Platform"/>
            <consortium name="The Broad Institute Genome Sequencing Center for Infectious Disease"/>
            <person name="Wu L."/>
            <person name="Ma J."/>
        </authorList>
    </citation>
    <scope>NUCLEOTIDE SEQUENCE [LARGE SCALE GENOMIC DNA]</scope>
    <source>
        <strain evidence="3">CGMCC 4.1782</strain>
    </source>
</reference>
<feature type="transmembrane region" description="Helical" evidence="1">
    <location>
        <begin position="161"/>
        <end position="179"/>
    </location>
</feature>
<feature type="transmembrane region" description="Helical" evidence="1">
    <location>
        <begin position="391"/>
        <end position="409"/>
    </location>
</feature>
<sequence>MELDTYSLKNSSKEEVNTESLQAAPVPEKYSRWELLLPVLAILSLLIACIIISPKKYFWNDELYSYYFTSDPSFSGMLAAFHDKINNTPVLYFALGWVWDKAFGSSELSLRLFSSLSMGLALLVTWITVRRQYSFWATSIGILGVFCTSQIILLQNAEARMYGLFLALCALGLYFYDHFNRNQKPSNRMLFLNLLVHAGIVHTHLFGGFYSGAILLALFLSDRYYSRFRPKVYLSVILSWLTILFYLPSFFIQADAGKPRTWIPVPSVTDLLDLLNILAPSFFQLGFVVLLLAVAGLHMYRKEAMTDRSTTAGAEKNLNTEVPLLILAALFILMPVFIWGFSRTIKPIFYDRYMIPSALGWVIFLAYFASRTTDSQKILEFSSATKSWAKKGSAVMMLIVAGALIYYPVHEARKLPKQTPPDAFATDGYDDLPLVVSFSHIFLQTQHYSPQRKKFFFILDWEAAVDENSGLFSPQEYKHLDAIRRNYPERFGNNILTSDEFLSRFDRFLVADYPDYTRKCPAEPRGMATARAWIDVHCPQWVEMRLLNNARYKVTYLNNSYWYTMLLVEKQK</sequence>
<keyword evidence="1" id="KW-0812">Transmembrane</keyword>
<feature type="transmembrane region" description="Helical" evidence="1">
    <location>
        <begin position="35"/>
        <end position="53"/>
    </location>
</feature>
<evidence type="ECO:0000313" key="2">
    <source>
        <dbReference type="EMBL" id="MFD2247914.1"/>
    </source>
</evidence>
<feature type="transmembrane region" description="Helical" evidence="1">
    <location>
        <begin position="232"/>
        <end position="254"/>
    </location>
</feature>
<feature type="transmembrane region" description="Helical" evidence="1">
    <location>
        <begin position="353"/>
        <end position="370"/>
    </location>
</feature>
<dbReference type="Proteomes" id="UP001597374">
    <property type="component" value="Unassembled WGS sequence"/>
</dbReference>
<feature type="transmembrane region" description="Helical" evidence="1">
    <location>
        <begin position="135"/>
        <end position="154"/>
    </location>
</feature>
<feature type="transmembrane region" description="Helical" evidence="1">
    <location>
        <begin position="199"/>
        <end position="220"/>
    </location>
</feature>